<evidence type="ECO:0000313" key="2">
    <source>
        <dbReference type="Proteomes" id="UP000798662"/>
    </source>
</evidence>
<keyword evidence="2" id="KW-1185">Reference proteome</keyword>
<dbReference type="EMBL" id="CM020618">
    <property type="protein sequence ID" value="KAK1859204.1"/>
    <property type="molecule type" value="Genomic_DNA"/>
</dbReference>
<name>A0ACC3BMJ0_PYRYE</name>
<accession>A0ACC3BMJ0</accession>
<gene>
    <name evidence="1" type="ORF">I4F81_001801</name>
</gene>
<evidence type="ECO:0000313" key="1">
    <source>
        <dbReference type="EMBL" id="KAK1859204.1"/>
    </source>
</evidence>
<proteinExistence type="predicted"/>
<protein>
    <submittedName>
        <fullName evidence="1">Uncharacterized protein</fullName>
    </submittedName>
</protein>
<reference evidence="1" key="1">
    <citation type="submission" date="2019-11" db="EMBL/GenBank/DDBJ databases">
        <title>Nori genome reveals adaptations in red seaweeds to the harsh intertidal environment.</title>
        <authorList>
            <person name="Wang D."/>
            <person name="Mao Y."/>
        </authorList>
    </citation>
    <scope>NUCLEOTIDE SEQUENCE</scope>
    <source>
        <tissue evidence="1">Gametophyte</tissue>
    </source>
</reference>
<sequence>MLNATSEGVSEEEWASRTQLRAVNRDVNSFNAQKLAALPGPEVNYSCRDEFNAGITHSSRVAYAKRRLGEVAPPAVTVKPDAVVLLTRAVAHVASGTQGIVVHCCESSVVSLFGGVEVEVPFVAFDVVDNCGVRLASRFALPLVLGWAMTIHRAQGTTLDTLAIDFTHLNWREPGLTYSSGLSRCRLLANLYVRGLRMHCAVASEEAMSFYAKHTSDDAY</sequence>
<organism evidence="1 2">
    <name type="scientific">Pyropia yezoensis</name>
    <name type="common">Susabi-nori</name>
    <name type="synonym">Porphyra yezoensis</name>
    <dbReference type="NCBI Taxonomy" id="2788"/>
    <lineage>
        <taxon>Eukaryota</taxon>
        <taxon>Rhodophyta</taxon>
        <taxon>Bangiophyceae</taxon>
        <taxon>Bangiales</taxon>
        <taxon>Bangiaceae</taxon>
        <taxon>Pyropia</taxon>
    </lineage>
</organism>
<dbReference type="Proteomes" id="UP000798662">
    <property type="component" value="Chromosome 1"/>
</dbReference>
<comment type="caution">
    <text evidence="1">The sequence shown here is derived from an EMBL/GenBank/DDBJ whole genome shotgun (WGS) entry which is preliminary data.</text>
</comment>